<dbReference type="RefSeq" id="WP_088274481.1">
    <property type="nucleotide sequence ID" value="NZ_FNVE01000004.1"/>
</dbReference>
<feature type="chain" id="PRO_5042955972" description="DUF2845 domain-containing protein" evidence="1">
    <location>
        <begin position="23"/>
        <end position="101"/>
    </location>
</feature>
<protein>
    <recommendedName>
        <fullName evidence="4">DUF2845 domain-containing protein</fullName>
    </recommendedName>
</protein>
<dbReference type="Pfam" id="PF11006">
    <property type="entry name" value="DUF2845"/>
    <property type="match status" value="1"/>
</dbReference>
<dbReference type="AlphaFoldDB" id="A0AAQ1G7S1"/>
<comment type="caution">
    <text evidence="2">The sequence shown here is derived from an EMBL/GenBank/DDBJ whole genome shotgun (WGS) entry which is preliminary data.</text>
</comment>
<organism evidence="2 3">
    <name type="scientific">Halopseudomonas aestusnigri</name>
    <dbReference type="NCBI Taxonomy" id="857252"/>
    <lineage>
        <taxon>Bacteria</taxon>
        <taxon>Pseudomonadati</taxon>
        <taxon>Pseudomonadota</taxon>
        <taxon>Gammaproteobacteria</taxon>
        <taxon>Pseudomonadales</taxon>
        <taxon>Pseudomonadaceae</taxon>
        <taxon>Halopseudomonas</taxon>
    </lineage>
</organism>
<proteinExistence type="predicted"/>
<keyword evidence="3" id="KW-1185">Reference proteome</keyword>
<dbReference type="Proteomes" id="UP000243518">
    <property type="component" value="Unassembled WGS sequence"/>
</dbReference>
<name>A0AAQ1G7S1_9GAMM</name>
<gene>
    <name evidence="2" type="ORF">SAMN05216586_104236</name>
</gene>
<accession>A0AAQ1G7S1</accession>
<feature type="signal peptide" evidence="1">
    <location>
        <begin position="1"/>
        <end position="22"/>
    </location>
</feature>
<evidence type="ECO:0000313" key="2">
    <source>
        <dbReference type="EMBL" id="SEG24669.1"/>
    </source>
</evidence>
<evidence type="ECO:0000256" key="1">
    <source>
        <dbReference type="SAM" id="SignalP"/>
    </source>
</evidence>
<reference evidence="2 3" key="1">
    <citation type="submission" date="2016-10" db="EMBL/GenBank/DDBJ databases">
        <authorList>
            <person name="Varghese N."/>
            <person name="Submissions S."/>
        </authorList>
    </citation>
    <scope>NUCLEOTIDE SEQUENCE [LARGE SCALE GENOMIC DNA]</scope>
    <source>
        <strain evidence="2 3">CECT 8317</strain>
    </source>
</reference>
<dbReference type="InterPro" id="IPR021268">
    <property type="entry name" value="DUF2845"/>
</dbReference>
<keyword evidence="1" id="KW-0732">Signal</keyword>
<dbReference type="EMBL" id="FNVE01000004">
    <property type="protein sequence ID" value="SEG24669.1"/>
    <property type="molecule type" value="Genomic_DNA"/>
</dbReference>
<evidence type="ECO:0008006" key="4">
    <source>
        <dbReference type="Google" id="ProtNLM"/>
    </source>
</evidence>
<evidence type="ECO:0000313" key="3">
    <source>
        <dbReference type="Proteomes" id="UP000243518"/>
    </source>
</evidence>
<sequence>MHGRLLLLTLLTVVSATSTAQAASLRCDKGIVETGDSQDDVLNLCGAPDQREHTPRLIDPDGYPAEGSVTVDIWTYGPDNGMVRRLRFIDKRLVNIDSSRH</sequence>